<dbReference type="Proteomes" id="UP001549799">
    <property type="component" value="Unassembled WGS sequence"/>
</dbReference>
<proteinExistence type="predicted"/>
<dbReference type="SUPFAM" id="SSF56935">
    <property type="entry name" value="Porins"/>
    <property type="match status" value="1"/>
</dbReference>
<evidence type="ECO:0008006" key="3">
    <source>
        <dbReference type="Google" id="ProtNLM"/>
    </source>
</evidence>
<protein>
    <recommendedName>
        <fullName evidence="3">Long-subunit fatty acid transport protein</fullName>
    </recommendedName>
</protein>
<sequence length="420" mass="45901">MIKKFVIAIVYCATCIIYSQNGTVSPYSFGIGELKAVGTVENQMMGGVAVYADSIHINLRNPAAYSKLALTTYTAGLTRRESRLKTFDNQENASVSNLDYLAIGLPLGNGLGLGFGLMPFSSVGYNSVIQGINSEGAALIYSASGDGGLNRLYTSLGYEVFKDFSIGATLNFNFGTLNNNRIQTIEGVQFGTLDRRSSRINGFDFNYAANYTPKISKKNRLYTSVGVNTQMNLVSENTRTIGSFSSSTGAEVEVINVNLQAQGLKNTEIKVPTTTTLGLGIGEDNKWFLGAEYSLQQFSSFENDFLRRDNVSYNDASTFGFGGFFVPDYSSFTSYFKRVTYRAGAKLTKSGLVINDKEINNFGITFGVGLPLGGSFSNLNIGFELGRRGTTDANLVEESYLKMNLGLSLNDRWFQKRKIN</sequence>
<evidence type="ECO:0000313" key="1">
    <source>
        <dbReference type="EMBL" id="MET6991353.1"/>
    </source>
</evidence>
<reference evidence="1 2" key="1">
    <citation type="submission" date="2024-07" db="EMBL/GenBank/DDBJ databases">
        <title>The genome sequence of type strain Sediminicola arcticus GDMCC 1.2805.</title>
        <authorList>
            <person name="Liu Y."/>
        </authorList>
    </citation>
    <scope>NUCLEOTIDE SEQUENCE [LARGE SCALE GENOMIC DNA]</scope>
    <source>
        <strain evidence="1 2">GDMCC 1.2805</strain>
    </source>
</reference>
<organism evidence="1 2">
    <name type="scientific">Sediminicola arcticus</name>
    <dbReference type="NCBI Taxonomy" id="1574308"/>
    <lineage>
        <taxon>Bacteria</taxon>
        <taxon>Pseudomonadati</taxon>
        <taxon>Bacteroidota</taxon>
        <taxon>Flavobacteriia</taxon>
        <taxon>Flavobacteriales</taxon>
        <taxon>Flavobacteriaceae</taxon>
        <taxon>Sediminicola</taxon>
    </lineage>
</organism>
<name>A0ABV2SW09_9FLAO</name>
<accession>A0ABV2SW09</accession>
<evidence type="ECO:0000313" key="2">
    <source>
        <dbReference type="Proteomes" id="UP001549799"/>
    </source>
</evidence>
<comment type="caution">
    <text evidence="1">The sequence shown here is derived from an EMBL/GenBank/DDBJ whole genome shotgun (WGS) entry which is preliminary data.</text>
</comment>
<dbReference type="RefSeq" id="WP_354615895.1">
    <property type="nucleotide sequence ID" value="NZ_JBEXAE010000005.1"/>
</dbReference>
<keyword evidence="2" id="KW-1185">Reference proteome</keyword>
<gene>
    <name evidence="1" type="ORF">ABXZ36_11920</name>
</gene>
<dbReference type="EMBL" id="JBEXAE010000005">
    <property type="protein sequence ID" value="MET6991353.1"/>
    <property type="molecule type" value="Genomic_DNA"/>
</dbReference>
<dbReference type="Gene3D" id="2.40.160.60">
    <property type="entry name" value="Outer membrane protein transport protein (OMPP1/FadL/TodX)"/>
    <property type="match status" value="1"/>
</dbReference>